<feature type="transmembrane region" description="Helical" evidence="1">
    <location>
        <begin position="112"/>
        <end position="132"/>
    </location>
</feature>
<feature type="transmembrane region" description="Helical" evidence="1">
    <location>
        <begin position="87"/>
        <end position="106"/>
    </location>
</feature>
<dbReference type="Proteomes" id="UP000467700">
    <property type="component" value="Unassembled WGS sequence"/>
</dbReference>
<sequence>MESPARIPFIQYFVGVGIPYALFSVLEGHRKNQTRILSYPVIWLLLTQFVSYGATYPVYCLLFVMTGGVTKTHKHDASSSSRAQAESFGFGIFMGGVIPSCAMFIVDEPFMTYIWQCYPAFIALAQAAYLRFRESANSRSGYSTIRALHILVFLTAASSHILILCPYKGHTKDLIKYFVPSTTPPSSSTSIDFAVLHFLKWGFVLGYTAFALAMFWYVETVQEFIAVVASCNTLTWDRCGSVGCLYVARRCFVGYAPRSSPVECSRFLDYISTFTPQCAPLPELLMQMLILYV</sequence>
<evidence type="ECO:0000313" key="3">
    <source>
        <dbReference type="Proteomes" id="UP000467700"/>
    </source>
</evidence>
<evidence type="ECO:0000313" key="2">
    <source>
        <dbReference type="EMBL" id="CAA7267945.1"/>
    </source>
</evidence>
<protein>
    <submittedName>
        <fullName evidence="2">Uncharacterized protein</fullName>
    </submittedName>
</protein>
<reference evidence="2 3" key="1">
    <citation type="submission" date="2020-01" db="EMBL/GenBank/DDBJ databases">
        <authorList>
            <person name="Gupta K D."/>
        </authorList>
    </citation>
    <scope>NUCLEOTIDE SEQUENCE [LARGE SCALE GENOMIC DNA]</scope>
</reference>
<organism evidence="2 3">
    <name type="scientific">Cyclocybe aegerita</name>
    <name type="common">Black poplar mushroom</name>
    <name type="synonym">Agrocybe aegerita</name>
    <dbReference type="NCBI Taxonomy" id="1973307"/>
    <lineage>
        <taxon>Eukaryota</taxon>
        <taxon>Fungi</taxon>
        <taxon>Dikarya</taxon>
        <taxon>Basidiomycota</taxon>
        <taxon>Agaricomycotina</taxon>
        <taxon>Agaricomycetes</taxon>
        <taxon>Agaricomycetidae</taxon>
        <taxon>Agaricales</taxon>
        <taxon>Agaricineae</taxon>
        <taxon>Bolbitiaceae</taxon>
        <taxon>Cyclocybe</taxon>
    </lineage>
</organism>
<keyword evidence="1" id="KW-1133">Transmembrane helix</keyword>
<feature type="transmembrane region" description="Helical" evidence="1">
    <location>
        <begin position="41"/>
        <end position="66"/>
    </location>
</feature>
<feature type="transmembrane region" description="Helical" evidence="1">
    <location>
        <begin position="7"/>
        <end position="26"/>
    </location>
</feature>
<dbReference type="EMBL" id="CACVBS010000064">
    <property type="protein sequence ID" value="CAA7267945.1"/>
    <property type="molecule type" value="Genomic_DNA"/>
</dbReference>
<keyword evidence="3" id="KW-1185">Reference proteome</keyword>
<comment type="caution">
    <text evidence="2">The sequence shown here is derived from an EMBL/GenBank/DDBJ whole genome shotgun (WGS) entry which is preliminary data.</text>
</comment>
<name>A0A8S0W2T9_CYCAE</name>
<gene>
    <name evidence="2" type="ORF">AAE3_LOCUS10202</name>
</gene>
<dbReference type="OrthoDB" id="72269at2759"/>
<keyword evidence="1" id="KW-0472">Membrane</keyword>
<proteinExistence type="predicted"/>
<dbReference type="AlphaFoldDB" id="A0A8S0W2T9"/>
<keyword evidence="1" id="KW-0812">Transmembrane</keyword>
<accession>A0A8S0W2T9</accession>
<feature type="transmembrane region" description="Helical" evidence="1">
    <location>
        <begin position="198"/>
        <end position="218"/>
    </location>
</feature>
<feature type="transmembrane region" description="Helical" evidence="1">
    <location>
        <begin position="144"/>
        <end position="164"/>
    </location>
</feature>
<evidence type="ECO:0000256" key="1">
    <source>
        <dbReference type="SAM" id="Phobius"/>
    </source>
</evidence>